<dbReference type="Proteomes" id="UP000095087">
    <property type="component" value="Unassembled WGS sequence"/>
</dbReference>
<dbReference type="InterPro" id="IPR014718">
    <property type="entry name" value="GH-type_carb-bd"/>
</dbReference>
<evidence type="ECO:0000256" key="5">
    <source>
        <dbReference type="ARBA" id="ARBA00022764"/>
    </source>
</evidence>
<protein>
    <submittedName>
        <fullName evidence="8">Glucans biosynthesis protein D</fullName>
    </submittedName>
</protein>
<keyword evidence="5" id="KW-0574">Periplasm</keyword>
<dbReference type="EMBL" id="MASI01000013">
    <property type="protein sequence ID" value="ODA65958.1"/>
    <property type="molecule type" value="Genomic_DNA"/>
</dbReference>
<feature type="chain" id="PRO_5009116383" evidence="6">
    <location>
        <begin position="34"/>
        <end position="538"/>
    </location>
</feature>
<comment type="subcellular location">
    <subcellularLocation>
        <location evidence="1">Periplasm</location>
    </subcellularLocation>
</comment>
<dbReference type="InterPro" id="IPR006311">
    <property type="entry name" value="TAT_signal"/>
</dbReference>
<dbReference type="Pfam" id="PF04349">
    <property type="entry name" value="MdoG"/>
    <property type="match status" value="1"/>
</dbReference>
<dbReference type="GO" id="GO:0003824">
    <property type="term" value="F:catalytic activity"/>
    <property type="evidence" value="ECO:0007669"/>
    <property type="project" value="InterPro"/>
</dbReference>
<comment type="similarity">
    <text evidence="3">Belongs to the OpgD/OpgG family.</text>
</comment>
<dbReference type="RefSeq" id="WP_069096302.1">
    <property type="nucleotide sequence ID" value="NZ_MASI01000013.1"/>
</dbReference>
<comment type="pathway">
    <text evidence="2">Glycan metabolism; osmoregulated periplasmic glucan (OPG) biosynthesis.</text>
</comment>
<evidence type="ECO:0000256" key="4">
    <source>
        <dbReference type="ARBA" id="ARBA00022729"/>
    </source>
</evidence>
<dbReference type="FunFam" id="2.70.98.10:FF:000001">
    <property type="entry name" value="Glucans biosynthesis protein G"/>
    <property type="match status" value="1"/>
</dbReference>
<dbReference type="PROSITE" id="PS51318">
    <property type="entry name" value="TAT"/>
    <property type="match status" value="1"/>
</dbReference>
<dbReference type="InterPro" id="IPR013783">
    <property type="entry name" value="Ig-like_fold"/>
</dbReference>
<dbReference type="InterPro" id="IPR011013">
    <property type="entry name" value="Gal_mutarotase_sf_dom"/>
</dbReference>
<dbReference type="InterPro" id="IPR007444">
    <property type="entry name" value="Glucan_biosyn_MdoG_C"/>
</dbReference>
<name>A0A1E2RV30_9HYPH</name>
<keyword evidence="4 6" id="KW-0732">Signal</keyword>
<dbReference type="PANTHER" id="PTHR30504:SF3">
    <property type="entry name" value="GLUCANS BIOSYNTHESIS PROTEIN D"/>
    <property type="match status" value="1"/>
</dbReference>
<comment type="caution">
    <text evidence="8">The sequence shown here is derived from an EMBL/GenBank/DDBJ whole genome shotgun (WGS) entry which is preliminary data.</text>
</comment>
<dbReference type="InterPro" id="IPR014756">
    <property type="entry name" value="Ig_E-set"/>
</dbReference>
<evidence type="ECO:0000256" key="6">
    <source>
        <dbReference type="SAM" id="SignalP"/>
    </source>
</evidence>
<dbReference type="PATRIC" id="fig|1177755.3.peg.3218"/>
<dbReference type="GO" id="GO:0030288">
    <property type="term" value="C:outer membrane-bounded periplasmic space"/>
    <property type="evidence" value="ECO:0007669"/>
    <property type="project" value="TreeGrafter"/>
</dbReference>
<accession>A0A1E2RV30</accession>
<evidence type="ECO:0000256" key="2">
    <source>
        <dbReference type="ARBA" id="ARBA00005001"/>
    </source>
</evidence>
<proteinExistence type="inferred from homology"/>
<feature type="signal peptide" evidence="6">
    <location>
        <begin position="1"/>
        <end position="33"/>
    </location>
</feature>
<evidence type="ECO:0000313" key="9">
    <source>
        <dbReference type="Proteomes" id="UP000095087"/>
    </source>
</evidence>
<dbReference type="AlphaFoldDB" id="A0A1E2RV30"/>
<evidence type="ECO:0000259" key="7">
    <source>
        <dbReference type="Pfam" id="PF04349"/>
    </source>
</evidence>
<sequence>MASSRSVETNRRDVIAGLAALCAGASLPFPAFAQAAAATSSDKTSLPLGKAEPYSFEILKARAEKLASEPYKDTPPKAADILETVDFDAYQKIAFKPEMALWPSQDMPFSAQLFHLGRYFKAPVEMHVVENGAEQPIGYTPDAFSFKDAAMRKKLPADLGYAGFRLMEPGGKADWLAFLGASYFRSAGPDGQYGMSARGLAIDTGLARPEEFPHFSGFWLHRPEAGATSMIVDALLESESCTGAYRFVISGPTTIVMDITANLYMRKDIERLGIAPLTSMYWYGETTPRPNKDWRPEVHDSDGLAMWTGAGERLWRPLNNPEVTRTSSFTDDNPRGFGLLQRDRDFAEYQDDGAFYEKRPGVWIEPVGDWGKGEVQLLEIPTDDEIYDNIAAYWKPAEPITAGSAHTFEYKLHWVAEEPYPPHVGRVVATRLGQGGTPGQERPDNVKKFVVDFEGGPLTKLKQRFDVEAVVDASRGTVDNPFAIKVVGTDRWRAIFDLEVDGEEPVELRLYLTLEGETLTETWLYQYLPAAAPPVQRS</sequence>
<dbReference type="GO" id="GO:0051274">
    <property type="term" value="P:beta-glucan biosynthetic process"/>
    <property type="evidence" value="ECO:0007669"/>
    <property type="project" value="TreeGrafter"/>
</dbReference>
<evidence type="ECO:0000256" key="3">
    <source>
        <dbReference type="ARBA" id="ARBA00009284"/>
    </source>
</evidence>
<dbReference type="GO" id="GO:0030246">
    <property type="term" value="F:carbohydrate binding"/>
    <property type="evidence" value="ECO:0007669"/>
    <property type="project" value="InterPro"/>
</dbReference>
<reference evidence="8 9" key="1">
    <citation type="submission" date="2016-07" db="EMBL/GenBank/DDBJ databases">
        <title>Draft genome sequence of Methyloligella halotolerans C2T (VKM B-2706T=CCUG 61687T=DSM 25045T), a halotolerant polyhydroxybutyrate accumulating methylotroph.</title>
        <authorList>
            <person name="Vasilenko O.V."/>
            <person name="Doronina N.V."/>
            <person name="Poroshina M.N."/>
            <person name="Tarlachkov S.V."/>
            <person name="Trotsenko Y.A."/>
        </authorList>
    </citation>
    <scope>NUCLEOTIDE SEQUENCE [LARGE SCALE GENOMIC DNA]</scope>
    <source>
        <strain evidence="8 9">VKM B-2706</strain>
    </source>
</reference>
<dbReference type="Gene3D" id="2.70.98.10">
    <property type="match status" value="1"/>
</dbReference>
<dbReference type="SUPFAM" id="SSF74650">
    <property type="entry name" value="Galactose mutarotase-like"/>
    <property type="match status" value="1"/>
</dbReference>
<dbReference type="PIRSF" id="PIRSF006281">
    <property type="entry name" value="MdoG"/>
    <property type="match status" value="1"/>
</dbReference>
<dbReference type="InterPro" id="IPR014438">
    <property type="entry name" value="Glucan_biosyn_MdoG/MdoD"/>
</dbReference>
<organism evidence="8 9">
    <name type="scientific">Methyloligella halotolerans</name>
    <dbReference type="NCBI Taxonomy" id="1177755"/>
    <lineage>
        <taxon>Bacteria</taxon>
        <taxon>Pseudomonadati</taxon>
        <taxon>Pseudomonadota</taxon>
        <taxon>Alphaproteobacteria</taxon>
        <taxon>Hyphomicrobiales</taxon>
        <taxon>Hyphomicrobiaceae</taxon>
        <taxon>Methyloligella</taxon>
    </lineage>
</organism>
<gene>
    <name evidence="8" type="ORF">A7A08_03191</name>
</gene>
<dbReference type="UniPathway" id="UPA00637"/>
<keyword evidence="9" id="KW-1185">Reference proteome</keyword>
<dbReference type="SUPFAM" id="SSF81296">
    <property type="entry name" value="E set domains"/>
    <property type="match status" value="1"/>
</dbReference>
<dbReference type="OrthoDB" id="9777817at2"/>
<evidence type="ECO:0000256" key="1">
    <source>
        <dbReference type="ARBA" id="ARBA00004418"/>
    </source>
</evidence>
<dbReference type="PANTHER" id="PTHR30504">
    <property type="entry name" value="GLUCANS BIOSYNTHESIS PROTEIN"/>
    <property type="match status" value="1"/>
</dbReference>
<dbReference type="Gene3D" id="2.60.40.10">
    <property type="entry name" value="Immunoglobulins"/>
    <property type="match status" value="1"/>
</dbReference>
<evidence type="ECO:0000313" key="8">
    <source>
        <dbReference type="EMBL" id="ODA65958.1"/>
    </source>
</evidence>
<feature type="domain" description="Glucan biosynthesis periplasmic MdoG C-terminal" evidence="7">
    <location>
        <begin position="54"/>
        <end position="527"/>
    </location>
</feature>